<feature type="signal peptide" evidence="1">
    <location>
        <begin position="1"/>
        <end position="18"/>
    </location>
</feature>
<dbReference type="RefSeq" id="WP_128195554.1">
    <property type="nucleotide sequence ID" value="NZ_SACJ01000006.1"/>
</dbReference>
<dbReference type="EMBL" id="SACJ01000006">
    <property type="protein sequence ID" value="RVT75328.1"/>
    <property type="molecule type" value="Genomic_DNA"/>
</dbReference>
<sequence>MKTKLLIPFLFYSMVSSAQFLYFKEGTKSKSSFVLDKSNTFWHLSAPEEGFKLFKSNVFQFQSDEVNFYSELVSDKIGAFRVSLGSHINSAKENTVEDQTIESLVNGGGNGVLNATTIFGYGQNDWATICFAFNPKLGFQLPALGSLSEEATFNCQLGGQMYIDVFGEKENLKLFSILSAYGIAGSKDLYSNLNIQNKPFFLSQINFGVIIKNQWRIMASCPVAATYGKFVRKPVSVGTQIIID</sequence>
<dbReference type="OrthoDB" id="1377115at2"/>
<evidence type="ECO:0000313" key="3">
    <source>
        <dbReference type="Proteomes" id="UP000285211"/>
    </source>
</evidence>
<feature type="chain" id="PRO_5019196562" evidence="1">
    <location>
        <begin position="19"/>
        <end position="244"/>
    </location>
</feature>
<reference evidence="2 3" key="1">
    <citation type="submission" date="2019-01" db="EMBL/GenBank/DDBJ databases">
        <authorList>
            <person name="Chen W.-M."/>
        </authorList>
    </citation>
    <scope>NUCLEOTIDE SEQUENCE [LARGE SCALE GENOMIC DNA]</scope>
    <source>
        <strain evidence="2 3">BBQ-12</strain>
    </source>
</reference>
<dbReference type="Proteomes" id="UP000285211">
    <property type="component" value="Unassembled WGS sequence"/>
</dbReference>
<proteinExistence type="predicted"/>
<protein>
    <submittedName>
        <fullName evidence="2">Uncharacterized protein</fullName>
    </submittedName>
</protein>
<dbReference type="AlphaFoldDB" id="A0A437KT75"/>
<comment type="caution">
    <text evidence="2">The sequence shown here is derived from an EMBL/GenBank/DDBJ whole genome shotgun (WGS) entry which is preliminary data.</text>
</comment>
<keyword evidence="1" id="KW-0732">Signal</keyword>
<keyword evidence="3" id="KW-1185">Reference proteome</keyword>
<evidence type="ECO:0000256" key="1">
    <source>
        <dbReference type="SAM" id="SignalP"/>
    </source>
</evidence>
<evidence type="ECO:0000313" key="2">
    <source>
        <dbReference type="EMBL" id="RVT75328.1"/>
    </source>
</evidence>
<accession>A0A437KT75</accession>
<name>A0A437KT75_9FLAO</name>
<organism evidence="2 3">
    <name type="scientific">Flavobacterium sufflavum</name>
    <dbReference type="NCBI Taxonomy" id="1921138"/>
    <lineage>
        <taxon>Bacteria</taxon>
        <taxon>Pseudomonadati</taxon>
        <taxon>Bacteroidota</taxon>
        <taxon>Flavobacteriia</taxon>
        <taxon>Flavobacteriales</taxon>
        <taxon>Flavobacteriaceae</taxon>
        <taxon>Flavobacterium</taxon>
    </lineage>
</organism>
<gene>
    <name evidence="2" type="ORF">EOD40_11225</name>
</gene>